<dbReference type="EMBL" id="JBHTCP010000002">
    <property type="protein sequence ID" value="MFC7370159.1"/>
    <property type="molecule type" value="Genomic_DNA"/>
</dbReference>
<dbReference type="Gene3D" id="3.40.109.10">
    <property type="entry name" value="NADH Oxidase"/>
    <property type="match status" value="1"/>
</dbReference>
<dbReference type="SUPFAM" id="SSF55469">
    <property type="entry name" value="FMN-dependent nitroreductase-like"/>
    <property type="match status" value="1"/>
</dbReference>
<gene>
    <name evidence="4" type="ORF">ACFQPF_00520</name>
</gene>
<sequence length="202" mass="22356">MNEAIRVMTERSSIRHYDKNKKLSEEALHEILELAGKAPSAWNLQHWRFIVITSEEQKEKIFPIAYQQQQVLDASAVIVVIGDTEAHKVAPEVFAGAPAQARDTLLSNINGAYARGREFGEREALKNASLGAMQLMLAAKALGVDSCPMTGFDHDGIVEALNISERYIPVMMITLGYPSAPAKPSGRFPIESLVMKETFQEK</sequence>
<organism evidence="4 5">
    <name type="scientific">Fictibacillus iocasae</name>
    <dbReference type="NCBI Taxonomy" id="2715437"/>
    <lineage>
        <taxon>Bacteria</taxon>
        <taxon>Bacillati</taxon>
        <taxon>Bacillota</taxon>
        <taxon>Bacilli</taxon>
        <taxon>Bacillales</taxon>
        <taxon>Fictibacillaceae</taxon>
        <taxon>Fictibacillus</taxon>
    </lineage>
</organism>
<keyword evidence="5" id="KW-1185">Reference proteome</keyword>
<keyword evidence="2 4" id="KW-0560">Oxidoreductase</keyword>
<proteinExistence type="inferred from homology"/>
<reference evidence="5" key="1">
    <citation type="journal article" date="2019" name="Int. J. Syst. Evol. Microbiol.">
        <title>The Global Catalogue of Microorganisms (GCM) 10K type strain sequencing project: providing services to taxonomists for standard genome sequencing and annotation.</title>
        <authorList>
            <consortium name="The Broad Institute Genomics Platform"/>
            <consortium name="The Broad Institute Genome Sequencing Center for Infectious Disease"/>
            <person name="Wu L."/>
            <person name="Ma J."/>
        </authorList>
    </citation>
    <scope>NUCLEOTIDE SEQUENCE [LARGE SCALE GENOMIC DNA]</scope>
    <source>
        <strain evidence="5">NBRC 106396</strain>
    </source>
</reference>
<dbReference type="Proteomes" id="UP001596549">
    <property type="component" value="Unassembled WGS sequence"/>
</dbReference>
<dbReference type="GO" id="GO:0016491">
    <property type="term" value="F:oxidoreductase activity"/>
    <property type="evidence" value="ECO:0007669"/>
    <property type="project" value="UniProtKB-KW"/>
</dbReference>
<dbReference type="CDD" id="cd02137">
    <property type="entry name" value="MhqN-like"/>
    <property type="match status" value="1"/>
</dbReference>
<dbReference type="RefSeq" id="WP_379744902.1">
    <property type="nucleotide sequence ID" value="NZ_JBHTCP010000002.1"/>
</dbReference>
<protein>
    <submittedName>
        <fullName evidence="4">Nitroreductase family protein</fullName>
        <ecNumber evidence="4">1.7.1.-</ecNumber>
    </submittedName>
</protein>
<dbReference type="InterPro" id="IPR000415">
    <property type="entry name" value="Nitroreductase-like"/>
</dbReference>
<evidence type="ECO:0000256" key="1">
    <source>
        <dbReference type="ARBA" id="ARBA00007118"/>
    </source>
</evidence>
<evidence type="ECO:0000313" key="4">
    <source>
        <dbReference type="EMBL" id="MFC7370159.1"/>
    </source>
</evidence>
<comment type="caution">
    <text evidence="4">The sequence shown here is derived from an EMBL/GenBank/DDBJ whole genome shotgun (WGS) entry which is preliminary data.</text>
</comment>
<comment type="similarity">
    <text evidence="1">Belongs to the nitroreductase family.</text>
</comment>
<dbReference type="PANTHER" id="PTHR43673:SF3">
    <property type="entry name" value="NAD(P)H NITROREDUCTASE YODC-RELATED"/>
    <property type="match status" value="1"/>
</dbReference>
<dbReference type="Pfam" id="PF00881">
    <property type="entry name" value="Nitroreductase"/>
    <property type="match status" value="1"/>
</dbReference>
<dbReference type="PANTHER" id="PTHR43673">
    <property type="entry name" value="NAD(P)H NITROREDUCTASE YDGI-RELATED"/>
    <property type="match status" value="1"/>
</dbReference>
<feature type="domain" description="Nitroreductase" evidence="3">
    <location>
        <begin position="9"/>
        <end position="177"/>
    </location>
</feature>
<dbReference type="EC" id="1.7.1.-" evidence="4"/>
<evidence type="ECO:0000256" key="2">
    <source>
        <dbReference type="ARBA" id="ARBA00023002"/>
    </source>
</evidence>
<evidence type="ECO:0000259" key="3">
    <source>
        <dbReference type="Pfam" id="PF00881"/>
    </source>
</evidence>
<name>A0ABW2NI57_9BACL</name>
<dbReference type="InterPro" id="IPR029479">
    <property type="entry name" value="Nitroreductase"/>
</dbReference>
<accession>A0ABW2NI57</accession>
<evidence type="ECO:0000313" key="5">
    <source>
        <dbReference type="Proteomes" id="UP001596549"/>
    </source>
</evidence>